<organism evidence="7 8">
    <name type="scientific">Varanus komodoensis</name>
    <name type="common">Komodo dragon</name>
    <dbReference type="NCBI Taxonomy" id="61221"/>
    <lineage>
        <taxon>Eukaryota</taxon>
        <taxon>Metazoa</taxon>
        <taxon>Chordata</taxon>
        <taxon>Craniata</taxon>
        <taxon>Vertebrata</taxon>
        <taxon>Euteleostomi</taxon>
        <taxon>Lepidosauria</taxon>
        <taxon>Squamata</taxon>
        <taxon>Bifurcata</taxon>
        <taxon>Unidentata</taxon>
        <taxon>Episquamata</taxon>
        <taxon>Toxicofera</taxon>
        <taxon>Anguimorpha</taxon>
        <taxon>Paleoanguimorpha</taxon>
        <taxon>Varanoidea</taxon>
        <taxon>Varanidae</taxon>
        <taxon>Varanus</taxon>
    </lineage>
</organism>
<keyword evidence="4" id="KW-0430">Lectin</keyword>
<keyword evidence="5" id="KW-0472">Membrane</keyword>
<dbReference type="Proteomes" id="UP000694545">
    <property type="component" value="Unplaced"/>
</dbReference>
<dbReference type="Gene3D" id="3.10.100.10">
    <property type="entry name" value="Mannose-Binding Protein A, subunit A"/>
    <property type="match status" value="1"/>
</dbReference>
<dbReference type="InterPro" id="IPR001304">
    <property type="entry name" value="C-type_lectin-like"/>
</dbReference>
<evidence type="ECO:0000256" key="2">
    <source>
        <dbReference type="ARBA" id="ARBA00004613"/>
    </source>
</evidence>
<evidence type="ECO:0000256" key="4">
    <source>
        <dbReference type="ARBA" id="ARBA00022734"/>
    </source>
</evidence>
<dbReference type="PANTHER" id="PTHR47536">
    <property type="entry name" value="C-TYPE LECTIN DOMAIN FAMILY 5 MEMBER A"/>
    <property type="match status" value="1"/>
</dbReference>
<keyword evidence="8" id="KW-1185">Reference proteome</keyword>
<feature type="transmembrane region" description="Helical" evidence="5">
    <location>
        <begin position="57"/>
        <end position="79"/>
    </location>
</feature>
<dbReference type="InterPro" id="IPR016186">
    <property type="entry name" value="C-type_lectin-like/link_sf"/>
</dbReference>
<dbReference type="InterPro" id="IPR052869">
    <property type="entry name" value="CLEC5A"/>
</dbReference>
<sequence length="213" mass="24397">MFSFSGALTPHLTSDIHDIFQIQLVLETYWKSSAYMQRGVLLNFWCPNLQGKMNWNLVGVLVTTVVIKLTGTSLFLLYFSQIFEKVPNIISGGKTRCSIRWVLYEGNCYYFSALEKTWDESQADCAQANAHLAVVNSRAELMFLMNGTKNGNYFLGLTWQHSKGQWRWVDNTKFNPNIFNIQRTAFDCALIGFDSLGDRSCSVPSRWICEENL</sequence>
<evidence type="ECO:0000259" key="6">
    <source>
        <dbReference type="PROSITE" id="PS50041"/>
    </source>
</evidence>
<evidence type="ECO:0000256" key="5">
    <source>
        <dbReference type="SAM" id="Phobius"/>
    </source>
</evidence>
<evidence type="ECO:0000256" key="1">
    <source>
        <dbReference type="ARBA" id="ARBA00004167"/>
    </source>
</evidence>
<reference evidence="7" key="1">
    <citation type="submission" date="2025-08" db="UniProtKB">
        <authorList>
            <consortium name="Ensembl"/>
        </authorList>
    </citation>
    <scope>IDENTIFICATION</scope>
</reference>
<evidence type="ECO:0000313" key="7">
    <source>
        <dbReference type="Ensembl" id="ENSVKKP00000005775.1"/>
    </source>
</evidence>
<dbReference type="InterPro" id="IPR033992">
    <property type="entry name" value="NKR-like_CTLD"/>
</dbReference>
<keyword evidence="3" id="KW-0964">Secreted</keyword>
<evidence type="ECO:0000256" key="3">
    <source>
        <dbReference type="ARBA" id="ARBA00022525"/>
    </source>
</evidence>
<dbReference type="PANTHER" id="PTHR47536:SF1">
    <property type="entry name" value="C-TYPE LECTIN DOMAIN FAMILY 5 MEMBER A"/>
    <property type="match status" value="1"/>
</dbReference>
<comment type="subcellular location">
    <subcellularLocation>
        <location evidence="1">Membrane</location>
        <topology evidence="1">Single-pass membrane protein</topology>
    </subcellularLocation>
    <subcellularLocation>
        <location evidence="2">Secreted</location>
    </subcellularLocation>
</comment>
<reference evidence="7" key="2">
    <citation type="submission" date="2025-09" db="UniProtKB">
        <authorList>
            <consortium name="Ensembl"/>
        </authorList>
    </citation>
    <scope>IDENTIFICATION</scope>
</reference>
<protein>
    <recommendedName>
        <fullName evidence="6">C-type lectin domain-containing protein</fullName>
    </recommendedName>
</protein>
<evidence type="ECO:0000313" key="8">
    <source>
        <dbReference type="Proteomes" id="UP000694545"/>
    </source>
</evidence>
<keyword evidence="5" id="KW-1133">Transmembrane helix</keyword>
<dbReference type="AlphaFoldDB" id="A0A8D2JA04"/>
<dbReference type="CDD" id="cd03593">
    <property type="entry name" value="CLECT_NK_receptors_like"/>
    <property type="match status" value="1"/>
</dbReference>
<dbReference type="GO" id="GO:0016020">
    <property type="term" value="C:membrane"/>
    <property type="evidence" value="ECO:0007669"/>
    <property type="project" value="UniProtKB-SubCell"/>
</dbReference>
<keyword evidence="5" id="KW-0812">Transmembrane</keyword>
<dbReference type="GO" id="GO:0005576">
    <property type="term" value="C:extracellular region"/>
    <property type="evidence" value="ECO:0007669"/>
    <property type="project" value="UniProtKB-SubCell"/>
</dbReference>
<accession>A0A8D2JA04</accession>
<dbReference type="PROSITE" id="PS50041">
    <property type="entry name" value="C_TYPE_LECTIN_2"/>
    <property type="match status" value="1"/>
</dbReference>
<dbReference type="GO" id="GO:0030246">
    <property type="term" value="F:carbohydrate binding"/>
    <property type="evidence" value="ECO:0007669"/>
    <property type="project" value="UniProtKB-KW"/>
</dbReference>
<dbReference type="InterPro" id="IPR016187">
    <property type="entry name" value="CTDL_fold"/>
</dbReference>
<dbReference type="Pfam" id="PF00059">
    <property type="entry name" value="Lectin_C"/>
    <property type="match status" value="1"/>
</dbReference>
<dbReference type="SUPFAM" id="SSF56436">
    <property type="entry name" value="C-type lectin-like"/>
    <property type="match status" value="1"/>
</dbReference>
<dbReference type="OMA" id="CAQANAH"/>
<feature type="domain" description="C-type lectin" evidence="6">
    <location>
        <begin position="104"/>
        <end position="210"/>
    </location>
</feature>
<dbReference type="Ensembl" id="ENSVKKT00000005934.1">
    <property type="protein sequence ID" value="ENSVKKP00000005775.1"/>
    <property type="gene ID" value="ENSVKKG00000004223.1"/>
</dbReference>
<dbReference type="SMART" id="SM00034">
    <property type="entry name" value="CLECT"/>
    <property type="match status" value="1"/>
</dbReference>
<name>A0A8D2JA04_VARKO</name>
<proteinExistence type="predicted"/>